<reference evidence="3 4" key="1">
    <citation type="journal article" date="2011" name="PLoS Genet.">
        <title>Genome sequencing and comparative transcriptomics of the model entomopathogenic fungi Metarhizium anisopliae and M. acridum.</title>
        <authorList>
            <person name="Gao Q."/>
            <person name="Jin K."/>
            <person name="Ying S.H."/>
            <person name="Zhang Y."/>
            <person name="Xiao G."/>
            <person name="Shang Y."/>
            <person name="Duan Z."/>
            <person name="Hu X."/>
            <person name="Xie X.Q."/>
            <person name="Zhou G."/>
            <person name="Peng G."/>
            <person name="Luo Z."/>
            <person name="Huang W."/>
            <person name="Wang B."/>
            <person name="Fang W."/>
            <person name="Wang S."/>
            <person name="Zhong Y."/>
            <person name="Ma L.J."/>
            <person name="St Leger R.J."/>
            <person name="Zhao G.P."/>
            <person name="Pei Y."/>
            <person name="Feng M.G."/>
            <person name="Xia Y."/>
            <person name="Wang C."/>
        </authorList>
    </citation>
    <scope>NUCLEOTIDE SEQUENCE [LARGE SCALE GENOMIC DNA]</scope>
    <source>
        <strain evidence="3 4">CQMa 102</strain>
    </source>
</reference>
<dbReference type="Gene3D" id="3.10.450.30">
    <property type="entry name" value="Microbial ribonucleases"/>
    <property type="match status" value="1"/>
</dbReference>
<keyword evidence="1" id="KW-0540">Nuclease</keyword>
<dbReference type="InParanoid" id="E9E2C8"/>
<evidence type="ECO:0000256" key="1">
    <source>
        <dbReference type="ARBA" id="ARBA00022722"/>
    </source>
</evidence>
<organism evidence="4">
    <name type="scientific">Metarhizium acridum (strain CQMa 102)</name>
    <dbReference type="NCBI Taxonomy" id="655827"/>
    <lineage>
        <taxon>Eukaryota</taxon>
        <taxon>Fungi</taxon>
        <taxon>Dikarya</taxon>
        <taxon>Ascomycota</taxon>
        <taxon>Pezizomycotina</taxon>
        <taxon>Sordariomycetes</taxon>
        <taxon>Hypocreomycetidae</taxon>
        <taxon>Hypocreales</taxon>
        <taxon>Clavicipitaceae</taxon>
        <taxon>Metarhizium</taxon>
    </lineage>
</organism>
<dbReference type="Proteomes" id="UP000002499">
    <property type="component" value="Unassembled WGS sequence"/>
</dbReference>
<dbReference type="SUPFAM" id="SSF53933">
    <property type="entry name" value="Microbial ribonucleases"/>
    <property type="match status" value="1"/>
</dbReference>
<name>E9E2C8_METAQ</name>
<evidence type="ECO:0000313" key="4">
    <source>
        <dbReference type="Proteomes" id="UP000002499"/>
    </source>
</evidence>
<dbReference type="OrthoDB" id="4470832at2759"/>
<keyword evidence="4" id="KW-1185">Reference proteome</keyword>
<proteinExistence type="predicted"/>
<evidence type="ECO:0000256" key="2">
    <source>
        <dbReference type="ARBA" id="ARBA00022801"/>
    </source>
</evidence>
<dbReference type="Pfam" id="PF00545">
    <property type="entry name" value="Ribonuclease"/>
    <property type="match status" value="1"/>
</dbReference>
<dbReference type="GO" id="GO:0016787">
    <property type="term" value="F:hydrolase activity"/>
    <property type="evidence" value="ECO:0007669"/>
    <property type="project" value="UniProtKB-KW"/>
</dbReference>
<keyword evidence="2" id="KW-0378">Hydrolase</keyword>
<dbReference type="eggNOG" id="ENOG502T5HP">
    <property type="taxonomic scope" value="Eukaryota"/>
</dbReference>
<evidence type="ECO:0000313" key="3">
    <source>
        <dbReference type="EMBL" id="EFY89817.1"/>
    </source>
</evidence>
<dbReference type="OMA" id="KSDYPHP"/>
<dbReference type="GO" id="GO:0004521">
    <property type="term" value="F:RNA endonuclease activity"/>
    <property type="evidence" value="ECO:0007669"/>
    <property type="project" value="InterPro"/>
</dbReference>
<dbReference type="InterPro" id="IPR016191">
    <property type="entry name" value="Ribonuclease/ribotoxin"/>
</dbReference>
<sequence length="161" mass="18027">MKFLAAPVLAGPITRADVRCGLTIIDYQMQSITCEPRLDSETGKIKKFRVDVGVAEDQARKAGFTTCRSGDPHRYMNGDNIEFGSHNCDKEGAILWKYPIYRVDKKAGWQKEEKTDRQPGGPTPIRVVCANNNGNIVYCGVMTHDVVKNNYHGEKSFLKCN</sequence>
<protein>
    <submittedName>
        <fullName evidence="3">Hirsutellin A toxin</fullName>
    </submittedName>
</protein>
<dbReference type="AlphaFoldDB" id="E9E2C8"/>
<dbReference type="GO" id="GO:0003723">
    <property type="term" value="F:RNA binding"/>
    <property type="evidence" value="ECO:0007669"/>
    <property type="project" value="InterPro"/>
</dbReference>
<dbReference type="InterPro" id="IPR000026">
    <property type="entry name" value="N1-like"/>
</dbReference>
<dbReference type="HOGENOM" id="CLU_108592_0_0_1"/>
<accession>E9E2C8</accession>
<gene>
    <name evidence="3" type="ORF">MAC_04026</name>
</gene>
<dbReference type="EMBL" id="GL698495">
    <property type="protein sequence ID" value="EFY89817.1"/>
    <property type="molecule type" value="Genomic_DNA"/>
</dbReference>